<dbReference type="SUPFAM" id="SSF51621">
    <property type="entry name" value="Phosphoenolpyruvate/pyruvate domain"/>
    <property type="match status" value="1"/>
</dbReference>
<evidence type="ECO:0000256" key="1">
    <source>
        <dbReference type="ARBA" id="ARBA00001946"/>
    </source>
</evidence>
<dbReference type="InterPro" id="IPR015813">
    <property type="entry name" value="Pyrv/PenolPyrv_kinase-like_dom"/>
</dbReference>
<keyword evidence="4" id="KW-0456">Lyase</keyword>
<dbReference type="InterPro" id="IPR039480">
    <property type="entry name" value="C-C_Bond_Lyase-like"/>
</dbReference>
<dbReference type="Pfam" id="PF15617">
    <property type="entry name" value="C-C_Bond_Lyase"/>
    <property type="match status" value="1"/>
</dbReference>
<name>A0A3T0I143_9BACI</name>
<dbReference type="Gene3D" id="3.20.20.60">
    <property type="entry name" value="Phosphoenolpyruvate-binding domains"/>
    <property type="match status" value="2"/>
</dbReference>
<proteinExistence type="predicted"/>
<evidence type="ECO:0000256" key="3">
    <source>
        <dbReference type="ARBA" id="ARBA00022842"/>
    </source>
</evidence>
<keyword evidence="3" id="KW-0460">Magnesium</keyword>
<dbReference type="PANTHER" id="PTHR32308">
    <property type="entry name" value="LYASE BETA SUBUNIT, PUTATIVE (AFU_ORTHOLOGUE AFUA_4G13030)-RELATED"/>
    <property type="match status" value="1"/>
</dbReference>
<dbReference type="GO" id="GO:0016829">
    <property type="term" value="F:lyase activity"/>
    <property type="evidence" value="ECO:0007669"/>
    <property type="project" value="UniProtKB-KW"/>
</dbReference>
<dbReference type="GO" id="GO:0006107">
    <property type="term" value="P:oxaloacetate metabolic process"/>
    <property type="evidence" value="ECO:0007669"/>
    <property type="project" value="TreeGrafter"/>
</dbReference>
<dbReference type="GO" id="GO:0000287">
    <property type="term" value="F:magnesium ion binding"/>
    <property type="evidence" value="ECO:0007669"/>
    <property type="project" value="TreeGrafter"/>
</dbReference>
<evidence type="ECO:0000256" key="2">
    <source>
        <dbReference type="ARBA" id="ARBA00022723"/>
    </source>
</evidence>
<comment type="cofactor">
    <cofactor evidence="1">
        <name>Mg(2+)</name>
        <dbReference type="ChEBI" id="CHEBI:18420"/>
    </cofactor>
</comment>
<dbReference type="RefSeq" id="WP_066384815.1">
    <property type="nucleotide sequence ID" value="NZ_CP022572.1"/>
</dbReference>
<reference evidence="4 5" key="1">
    <citation type="submission" date="2017-07" db="EMBL/GenBank/DDBJ databases">
        <title>The complete genome sequence of Bacillus mesonae strain H20-5, an efficient strain improving plant abiotic stress resistance.</title>
        <authorList>
            <person name="Kim S.Y."/>
            <person name="Song H."/>
            <person name="Sang M.K."/>
            <person name="Weon H.-Y."/>
            <person name="Song J."/>
        </authorList>
    </citation>
    <scope>NUCLEOTIDE SEQUENCE [LARGE SCALE GENOMIC DNA]</scope>
    <source>
        <strain evidence="4 5">H20-5</strain>
    </source>
</reference>
<dbReference type="STRING" id="1193713.GCA_001636315_00515"/>
<dbReference type="OrthoDB" id="9786940at2"/>
<sequence>MRFFTYFYEDELDQFFYKKPQEFNKYTSREILAYGLGATLYMPATRANIHQEILSNKHVGLTSLVIDLEDAVGDQQVEAAERMLIGELWKLYGEVHKGFLTNSDFPLMFIRIRNLEQFLRVAAQLGDAIQLLTGVVLPKFNSETGEALLAAVRRIHSDQYPFYAMPILESAKVIQKETRMEELVNIKRLVDRYKENVLNIRIGATDFCGLYGIRRSMDTTVYDIAVLRDCISDIINVFQRHDSAYVVSGPVWEYFAAKNRILKPQLRQTPFRERYGDEGLKWRKKLLNENLDGLIREILMDIANGITGKTIIHPSHIKVVQALNVVSYEEYIDARTIIQAASGEIGVMKSEFANKMNEIKPHLYWAEKTMLKSKLYGVLHEQYTNIDLIKQEVYLSHT</sequence>
<gene>
    <name evidence="4" type="ORF">CHR53_18390</name>
</gene>
<protein>
    <submittedName>
        <fullName evidence="4">Citrate lyase subunit beta</fullName>
    </submittedName>
</protein>
<organism evidence="4 5">
    <name type="scientific">Neobacillus mesonae</name>
    <dbReference type="NCBI Taxonomy" id="1193713"/>
    <lineage>
        <taxon>Bacteria</taxon>
        <taxon>Bacillati</taxon>
        <taxon>Bacillota</taxon>
        <taxon>Bacilli</taxon>
        <taxon>Bacillales</taxon>
        <taxon>Bacillaceae</taxon>
        <taxon>Neobacillus</taxon>
    </lineage>
</organism>
<dbReference type="InterPro" id="IPR040442">
    <property type="entry name" value="Pyrv_kinase-like_dom_sf"/>
</dbReference>
<dbReference type="EMBL" id="CP022572">
    <property type="protein sequence ID" value="AZU63065.1"/>
    <property type="molecule type" value="Genomic_DNA"/>
</dbReference>
<dbReference type="Proteomes" id="UP000282892">
    <property type="component" value="Chromosome"/>
</dbReference>
<evidence type="ECO:0000313" key="5">
    <source>
        <dbReference type="Proteomes" id="UP000282892"/>
    </source>
</evidence>
<accession>A0A3T0I143</accession>
<keyword evidence="5" id="KW-1185">Reference proteome</keyword>
<evidence type="ECO:0000313" key="4">
    <source>
        <dbReference type="EMBL" id="AZU63065.1"/>
    </source>
</evidence>
<dbReference type="AlphaFoldDB" id="A0A3T0I143"/>
<dbReference type="PANTHER" id="PTHR32308:SF10">
    <property type="entry name" value="CITRATE LYASE SUBUNIT BETA"/>
    <property type="match status" value="1"/>
</dbReference>
<keyword evidence="2" id="KW-0479">Metal-binding</keyword>
<dbReference type="KEGG" id="nmk:CHR53_18390"/>